<reference evidence="1 2" key="1">
    <citation type="submission" date="2024-05" db="EMBL/GenBank/DDBJ databases">
        <title>A draft genome resource for the thread blight pathogen Marasmius tenuissimus strain MS-2.</title>
        <authorList>
            <person name="Yulfo-Soto G.E."/>
            <person name="Baruah I.K."/>
            <person name="Amoako-Attah I."/>
            <person name="Bukari Y."/>
            <person name="Meinhardt L.W."/>
            <person name="Bailey B.A."/>
            <person name="Cohen S.P."/>
        </authorList>
    </citation>
    <scope>NUCLEOTIDE SEQUENCE [LARGE SCALE GENOMIC DNA]</scope>
    <source>
        <strain evidence="1 2">MS-2</strain>
    </source>
</reference>
<name>A0ABR2Z6L4_9AGAR</name>
<gene>
    <name evidence="1" type="ORF">AAF712_016905</name>
</gene>
<evidence type="ECO:0000313" key="2">
    <source>
        <dbReference type="Proteomes" id="UP001437256"/>
    </source>
</evidence>
<accession>A0ABR2Z6L4</accession>
<sequence length="81" mass="8475">MEATIFDDSCPPQVQAQLEQQSASDTLKGLITKTVDLSNTLSSNPVWNKCGAGTAVVNVDIPLYLNADGSSDGFASVDDAK</sequence>
<organism evidence="1 2">
    <name type="scientific">Marasmius tenuissimus</name>
    <dbReference type="NCBI Taxonomy" id="585030"/>
    <lineage>
        <taxon>Eukaryota</taxon>
        <taxon>Fungi</taxon>
        <taxon>Dikarya</taxon>
        <taxon>Basidiomycota</taxon>
        <taxon>Agaricomycotina</taxon>
        <taxon>Agaricomycetes</taxon>
        <taxon>Agaricomycetidae</taxon>
        <taxon>Agaricales</taxon>
        <taxon>Marasmiineae</taxon>
        <taxon>Marasmiaceae</taxon>
        <taxon>Marasmius</taxon>
    </lineage>
</organism>
<dbReference type="EMBL" id="JBBXMP010001849">
    <property type="protein sequence ID" value="KAL0056491.1"/>
    <property type="molecule type" value="Genomic_DNA"/>
</dbReference>
<evidence type="ECO:0000313" key="1">
    <source>
        <dbReference type="EMBL" id="KAL0056491.1"/>
    </source>
</evidence>
<keyword evidence="2" id="KW-1185">Reference proteome</keyword>
<protein>
    <submittedName>
        <fullName evidence="1">Uncharacterized protein</fullName>
    </submittedName>
</protein>
<comment type="caution">
    <text evidence="1">The sequence shown here is derived from an EMBL/GenBank/DDBJ whole genome shotgun (WGS) entry which is preliminary data.</text>
</comment>
<feature type="non-terminal residue" evidence="1">
    <location>
        <position position="81"/>
    </location>
</feature>
<dbReference type="Proteomes" id="UP001437256">
    <property type="component" value="Unassembled WGS sequence"/>
</dbReference>
<proteinExistence type="predicted"/>